<evidence type="ECO:0000256" key="11">
    <source>
        <dbReference type="RuleBase" id="RU000304"/>
    </source>
</evidence>
<dbReference type="Proteomes" id="UP001291926">
    <property type="component" value="Unassembled WGS sequence"/>
</dbReference>
<dbReference type="CDD" id="cd14066">
    <property type="entry name" value="STKc_IRAK"/>
    <property type="match status" value="1"/>
</dbReference>
<keyword evidence="15" id="KW-1185">Reference proteome</keyword>
<comment type="subcellular location">
    <subcellularLocation>
        <location evidence="1">Cell membrane</location>
        <topology evidence="1">Lipid-anchor</topology>
    </subcellularLocation>
</comment>
<evidence type="ECO:0000256" key="12">
    <source>
        <dbReference type="SAM" id="MobiDB-lite"/>
    </source>
</evidence>
<evidence type="ECO:0000256" key="1">
    <source>
        <dbReference type="ARBA" id="ARBA00004193"/>
    </source>
</evidence>
<accession>A0ABR0DLC1</accession>
<keyword evidence="7 10" id="KW-0067">ATP-binding</keyword>
<keyword evidence="2" id="KW-1003">Cell membrane</keyword>
<dbReference type="SMART" id="SM00220">
    <property type="entry name" value="S_TKc"/>
    <property type="match status" value="1"/>
</dbReference>
<sequence>MSCFSCLRPRLKDVRDYDEDIDPKSTDSSVGKKGKANVNVSASGKKGSSVRTKGKESNVARSFTFKELAMVTQNFREANLIGEGGFGSVYKGRLESGPIVAVKQLNLEGLQGNQEFIVEVLMLSLLHHPNLVNLIGYCADGDQRLLVYEFMPMGSLENHLFDVEPGQRPLSWTTRLKIAVGAAHGLEYLHCKANPPVIYRDLKSSNILLDNDFNVKLSDFGLAKLGPVGDNTHVSTRVMGTYGYCAPEYAMSGKLTLKSDIYSFGVVLLELITGRKAIDCTKKPGEQNLVVWSRPYLKDRRKFAQMVDPLLEGRFSARSLHHAVAITSMCLQEQASFRPLISDIVMALEYLASQAADDSRKGRSHSRTSSSPSQLDVRRQGLENAIS</sequence>
<organism evidence="14 15">
    <name type="scientific">Penstemon davidsonii</name>
    <dbReference type="NCBI Taxonomy" id="160366"/>
    <lineage>
        <taxon>Eukaryota</taxon>
        <taxon>Viridiplantae</taxon>
        <taxon>Streptophyta</taxon>
        <taxon>Embryophyta</taxon>
        <taxon>Tracheophyta</taxon>
        <taxon>Spermatophyta</taxon>
        <taxon>Magnoliopsida</taxon>
        <taxon>eudicotyledons</taxon>
        <taxon>Gunneridae</taxon>
        <taxon>Pentapetalae</taxon>
        <taxon>asterids</taxon>
        <taxon>lamiids</taxon>
        <taxon>Lamiales</taxon>
        <taxon>Plantaginaceae</taxon>
        <taxon>Cheloneae</taxon>
        <taxon>Penstemon</taxon>
    </lineage>
</organism>
<keyword evidence="4" id="KW-0808">Transferase</keyword>
<keyword evidence="3 11" id="KW-0723">Serine/threonine-protein kinase</keyword>
<keyword evidence="8" id="KW-0472">Membrane</keyword>
<evidence type="ECO:0000256" key="5">
    <source>
        <dbReference type="ARBA" id="ARBA00022741"/>
    </source>
</evidence>
<dbReference type="EMBL" id="JAYDYQ010001087">
    <property type="protein sequence ID" value="KAK4489899.1"/>
    <property type="molecule type" value="Genomic_DNA"/>
</dbReference>
<keyword evidence="9" id="KW-0449">Lipoprotein</keyword>
<evidence type="ECO:0000259" key="13">
    <source>
        <dbReference type="PROSITE" id="PS50011"/>
    </source>
</evidence>
<name>A0ABR0DLC1_9LAMI</name>
<dbReference type="InterPro" id="IPR011009">
    <property type="entry name" value="Kinase-like_dom_sf"/>
</dbReference>
<dbReference type="PROSITE" id="PS00107">
    <property type="entry name" value="PROTEIN_KINASE_ATP"/>
    <property type="match status" value="1"/>
</dbReference>
<dbReference type="PROSITE" id="PS00108">
    <property type="entry name" value="PROTEIN_KINASE_ST"/>
    <property type="match status" value="1"/>
</dbReference>
<evidence type="ECO:0000256" key="7">
    <source>
        <dbReference type="ARBA" id="ARBA00022840"/>
    </source>
</evidence>
<evidence type="ECO:0000256" key="8">
    <source>
        <dbReference type="ARBA" id="ARBA00023136"/>
    </source>
</evidence>
<dbReference type="PANTHER" id="PTHR47985">
    <property type="entry name" value="OS07G0668900 PROTEIN"/>
    <property type="match status" value="1"/>
</dbReference>
<evidence type="ECO:0000256" key="4">
    <source>
        <dbReference type="ARBA" id="ARBA00022679"/>
    </source>
</evidence>
<dbReference type="Pfam" id="PF00069">
    <property type="entry name" value="Pkinase"/>
    <property type="match status" value="1"/>
</dbReference>
<gene>
    <name evidence="14" type="ORF">RD792_000546</name>
</gene>
<evidence type="ECO:0000256" key="9">
    <source>
        <dbReference type="ARBA" id="ARBA00023288"/>
    </source>
</evidence>
<keyword evidence="5 10" id="KW-0547">Nucleotide-binding</keyword>
<feature type="domain" description="Protein kinase" evidence="13">
    <location>
        <begin position="75"/>
        <end position="351"/>
    </location>
</feature>
<proteinExistence type="inferred from homology"/>
<evidence type="ECO:0000313" key="15">
    <source>
        <dbReference type="Proteomes" id="UP001291926"/>
    </source>
</evidence>
<evidence type="ECO:0000256" key="10">
    <source>
        <dbReference type="PROSITE-ProRule" id="PRU10141"/>
    </source>
</evidence>
<dbReference type="Gene3D" id="1.10.510.10">
    <property type="entry name" value="Transferase(Phosphotransferase) domain 1"/>
    <property type="match status" value="1"/>
</dbReference>
<evidence type="ECO:0000256" key="3">
    <source>
        <dbReference type="ARBA" id="ARBA00022527"/>
    </source>
</evidence>
<feature type="region of interest" description="Disordered" evidence="12">
    <location>
        <begin position="18"/>
        <end position="55"/>
    </location>
</feature>
<dbReference type="SUPFAM" id="SSF56112">
    <property type="entry name" value="Protein kinase-like (PK-like)"/>
    <property type="match status" value="1"/>
</dbReference>
<evidence type="ECO:0000313" key="14">
    <source>
        <dbReference type="EMBL" id="KAK4489899.1"/>
    </source>
</evidence>
<dbReference type="Gene3D" id="3.30.200.20">
    <property type="entry name" value="Phosphorylase Kinase, domain 1"/>
    <property type="match status" value="1"/>
</dbReference>
<evidence type="ECO:0000256" key="2">
    <source>
        <dbReference type="ARBA" id="ARBA00022475"/>
    </source>
</evidence>
<protein>
    <recommendedName>
        <fullName evidence="13">Protein kinase domain-containing protein</fullName>
    </recommendedName>
</protein>
<feature type="region of interest" description="Disordered" evidence="12">
    <location>
        <begin position="357"/>
        <end position="387"/>
    </location>
</feature>
<comment type="similarity">
    <text evidence="11">Belongs to the protein kinase superfamily.</text>
</comment>
<evidence type="ECO:0000256" key="6">
    <source>
        <dbReference type="ARBA" id="ARBA00022777"/>
    </source>
</evidence>
<reference evidence="14 15" key="1">
    <citation type="journal article" date="2023" name="bioRxiv">
        <title>Genome report: Whole genome sequence and annotation of Penstemon davidsonii.</title>
        <authorList>
            <person name="Ostevik K.L."/>
            <person name="Alabady M."/>
            <person name="Zhang M."/>
            <person name="Rausher M.D."/>
        </authorList>
    </citation>
    <scope>NUCLEOTIDE SEQUENCE [LARGE SCALE GENOMIC DNA]</scope>
    <source>
        <strain evidence="14">DNT005</strain>
        <tissue evidence="14">Whole leaf</tissue>
    </source>
</reference>
<dbReference type="InterPro" id="IPR008271">
    <property type="entry name" value="Ser/Thr_kinase_AS"/>
</dbReference>
<dbReference type="InterPro" id="IPR017441">
    <property type="entry name" value="Protein_kinase_ATP_BS"/>
</dbReference>
<keyword evidence="6" id="KW-0418">Kinase</keyword>
<dbReference type="InterPro" id="IPR000719">
    <property type="entry name" value="Prot_kinase_dom"/>
</dbReference>
<dbReference type="PANTHER" id="PTHR47985:SF3">
    <property type="entry name" value="SERINE_THREONINE-PROTEIN KINASE PBL21-RELATED"/>
    <property type="match status" value="1"/>
</dbReference>
<comment type="caution">
    <text evidence="14">The sequence shown here is derived from an EMBL/GenBank/DDBJ whole genome shotgun (WGS) entry which is preliminary data.</text>
</comment>
<dbReference type="PROSITE" id="PS50011">
    <property type="entry name" value="PROTEIN_KINASE_DOM"/>
    <property type="match status" value="1"/>
</dbReference>
<dbReference type="PIRSF" id="PIRSF000654">
    <property type="entry name" value="Integrin-linked_kinase"/>
    <property type="match status" value="1"/>
</dbReference>
<feature type="binding site" evidence="10">
    <location>
        <position position="103"/>
    </location>
    <ligand>
        <name>ATP</name>
        <dbReference type="ChEBI" id="CHEBI:30616"/>
    </ligand>
</feature>